<name>A0AAW6STJ8_9BACI</name>
<accession>A0AAW6STJ8</accession>
<dbReference type="InterPro" id="IPR014729">
    <property type="entry name" value="Rossmann-like_a/b/a_fold"/>
</dbReference>
<evidence type="ECO:0000313" key="2">
    <source>
        <dbReference type="EMBL" id="MDH5160695.1"/>
    </source>
</evidence>
<dbReference type="InterPro" id="IPR003848">
    <property type="entry name" value="DUF218"/>
</dbReference>
<dbReference type="RefSeq" id="WP_251338873.1">
    <property type="nucleotide sequence ID" value="NZ_JAMATW010000004.1"/>
</dbReference>
<dbReference type="PANTHER" id="PTHR30336:SF20">
    <property type="entry name" value="DUF218 DOMAIN-CONTAINING PROTEIN"/>
    <property type="match status" value="1"/>
</dbReference>
<comment type="caution">
    <text evidence="2">The sequence shown here is derived from an EMBL/GenBank/DDBJ whole genome shotgun (WGS) entry which is preliminary data.</text>
</comment>
<organism evidence="2 3">
    <name type="scientific">Heyndrickxia oleronia</name>
    <dbReference type="NCBI Taxonomy" id="38875"/>
    <lineage>
        <taxon>Bacteria</taxon>
        <taxon>Bacillati</taxon>
        <taxon>Bacillota</taxon>
        <taxon>Bacilli</taxon>
        <taxon>Bacillales</taxon>
        <taxon>Bacillaceae</taxon>
        <taxon>Heyndrickxia</taxon>
    </lineage>
</organism>
<evidence type="ECO:0000259" key="1">
    <source>
        <dbReference type="Pfam" id="PF02698"/>
    </source>
</evidence>
<dbReference type="AlphaFoldDB" id="A0AAW6STJ8"/>
<proteinExistence type="predicted"/>
<dbReference type="PANTHER" id="PTHR30336">
    <property type="entry name" value="INNER MEMBRANE PROTEIN, PROBABLE PERMEASE"/>
    <property type="match status" value="1"/>
</dbReference>
<dbReference type="GO" id="GO:0005886">
    <property type="term" value="C:plasma membrane"/>
    <property type="evidence" value="ECO:0007669"/>
    <property type="project" value="TreeGrafter"/>
</dbReference>
<gene>
    <name evidence="2" type="ORF">P5X88_07075</name>
</gene>
<dbReference type="Gene3D" id="3.40.50.620">
    <property type="entry name" value="HUPs"/>
    <property type="match status" value="1"/>
</dbReference>
<dbReference type="InterPro" id="IPR051599">
    <property type="entry name" value="Cell_Envelope_Assoc"/>
</dbReference>
<dbReference type="CDD" id="cd06259">
    <property type="entry name" value="YdcF-like"/>
    <property type="match status" value="1"/>
</dbReference>
<reference evidence="2" key="1">
    <citation type="submission" date="2023-03" db="EMBL/GenBank/DDBJ databases">
        <title>Bacterial isolates from washroom surfaces on a university campus.</title>
        <authorList>
            <person name="Holman D.B."/>
            <person name="Gzyl K.E."/>
            <person name="Taheri A.E."/>
        </authorList>
    </citation>
    <scope>NUCLEOTIDE SEQUENCE</scope>
    <source>
        <strain evidence="2">RD03</strain>
    </source>
</reference>
<sequence length="199" mass="23157">MKISELNPDQLTDKQMADLLYNHVHDDMEKGDCILVFGSRIATKSRLPKAIQLYREGRAKKILFSGGTIWGIGNDSEAILLKKKALELGIPETDILVETESQNTKENIIASLLILDRYFELHKIKRLLIVTSNYHMKRAYLTLKTYMPSWIEYSLCKAENQYTQEDNWFLTEEGRKRVKEESKKIIKYVKWGAIIDDEI</sequence>
<evidence type="ECO:0000313" key="3">
    <source>
        <dbReference type="Proteomes" id="UP001159179"/>
    </source>
</evidence>
<feature type="domain" description="DUF218" evidence="1">
    <location>
        <begin position="32"/>
        <end position="147"/>
    </location>
</feature>
<protein>
    <submittedName>
        <fullName evidence="2">YdcF family protein</fullName>
    </submittedName>
</protein>
<dbReference type="EMBL" id="JAROYP010000003">
    <property type="protein sequence ID" value="MDH5160695.1"/>
    <property type="molecule type" value="Genomic_DNA"/>
</dbReference>
<dbReference type="Pfam" id="PF02698">
    <property type="entry name" value="DUF218"/>
    <property type="match status" value="1"/>
</dbReference>
<dbReference type="Proteomes" id="UP001159179">
    <property type="component" value="Unassembled WGS sequence"/>
</dbReference>